<protein>
    <submittedName>
        <fullName evidence="3">Uncharacterized protein</fullName>
    </submittedName>
</protein>
<keyword evidence="2" id="KW-0472">Membrane</keyword>
<reference evidence="3" key="1">
    <citation type="submission" date="2021-04" db="EMBL/GenBank/DDBJ databases">
        <title>Oceanospirillales bacteria with DddD are important DMSP degraders in coastal seawater.</title>
        <authorList>
            <person name="Liu J."/>
        </authorList>
    </citation>
    <scope>NUCLEOTIDE SEQUENCE</scope>
    <source>
        <strain evidence="3">D13-1</strain>
    </source>
</reference>
<gene>
    <name evidence="3" type="ORF">KDW95_04320</name>
</gene>
<evidence type="ECO:0000313" key="4">
    <source>
        <dbReference type="Proteomes" id="UP001058461"/>
    </source>
</evidence>
<name>A0ABY5HPU1_9GAMM</name>
<feature type="compositionally biased region" description="Basic residues" evidence="1">
    <location>
        <begin position="59"/>
        <end position="73"/>
    </location>
</feature>
<organism evidence="3 4">
    <name type="scientific">Marinobacterium rhizophilum</name>
    <dbReference type="NCBI Taxonomy" id="420402"/>
    <lineage>
        <taxon>Bacteria</taxon>
        <taxon>Pseudomonadati</taxon>
        <taxon>Pseudomonadota</taxon>
        <taxon>Gammaproteobacteria</taxon>
        <taxon>Oceanospirillales</taxon>
        <taxon>Oceanospirillaceae</taxon>
        <taxon>Marinobacterium</taxon>
    </lineage>
</organism>
<evidence type="ECO:0000256" key="1">
    <source>
        <dbReference type="SAM" id="MobiDB-lite"/>
    </source>
</evidence>
<keyword evidence="2" id="KW-1133">Transmembrane helix</keyword>
<feature type="region of interest" description="Disordered" evidence="1">
    <location>
        <begin position="54"/>
        <end position="73"/>
    </location>
</feature>
<feature type="transmembrane region" description="Helical" evidence="2">
    <location>
        <begin position="30"/>
        <end position="47"/>
    </location>
</feature>
<keyword evidence="2" id="KW-0812">Transmembrane</keyword>
<proteinExistence type="predicted"/>
<dbReference type="EMBL" id="CP073347">
    <property type="protein sequence ID" value="UTW12906.1"/>
    <property type="molecule type" value="Genomic_DNA"/>
</dbReference>
<feature type="transmembrane region" description="Helical" evidence="2">
    <location>
        <begin position="7"/>
        <end position="24"/>
    </location>
</feature>
<evidence type="ECO:0000256" key="2">
    <source>
        <dbReference type="SAM" id="Phobius"/>
    </source>
</evidence>
<accession>A0ABY5HPU1</accession>
<dbReference type="RefSeq" id="WP_255855048.1">
    <property type="nucleotide sequence ID" value="NZ_CP073347.1"/>
</dbReference>
<evidence type="ECO:0000313" key="3">
    <source>
        <dbReference type="EMBL" id="UTW12906.1"/>
    </source>
</evidence>
<keyword evidence="4" id="KW-1185">Reference proteome</keyword>
<sequence>MLNNLYEIKPTLLIIAGVSLLMMFDQRFEFSGMLLIITGTLIAQLRLSRRQDELEKRQQRQQRNRHYTAQRVY</sequence>
<dbReference type="Proteomes" id="UP001058461">
    <property type="component" value="Chromosome"/>
</dbReference>